<dbReference type="InterPro" id="IPR013766">
    <property type="entry name" value="Thioredoxin_domain"/>
</dbReference>
<name>A0A9W6BYI8_9CHLO</name>
<dbReference type="GO" id="GO:0045454">
    <property type="term" value="P:cell redox homeostasis"/>
    <property type="evidence" value="ECO:0007669"/>
    <property type="project" value="TreeGrafter"/>
</dbReference>
<dbReference type="Pfam" id="PF00085">
    <property type="entry name" value="Thioredoxin"/>
    <property type="match status" value="1"/>
</dbReference>
<evidence type="ECO:0000313" key="3">
    <source>
        <dbReference type="EMBL" id="GLC60200.1"/>
    </source>
</evidence>
<dbReference type="InterPro" id="IPR036249">
    <property type="entry name" value="Thioredoxin-like_sf"/>
</dbReference>
<organism evidence="3 4">
    <name type="scientific">Pleodorina starrii</name>
    <dbReference type="NCBI Taxonomy" id="330485"/>
    <lineage>
        <taxon>Eukaryota</taxon>
        <taxon>Viridiplantae</taxon>
        <taxon>Chlorophyta</taxon>
        <taxon>core chlorophytes</taxon>
        <taxon>Chlorophyceae</taxon>
        <taxon>CS clade</taxon>
        <taxon>Chlamydomonadales</taxon>
        <taxon>Volvocaceae</taxon>
        <taxon>Pleodorina</taxon>
    </lineage>
</organism>
<evidence type="ECO:0000256" key="1">
    <source>
        <dbReference type="ARBA" id="ARBA00008987"/>
    </source>
</evidence>
<dbReference type="OrthoDB" id="10263751at2759"/>
<sequence length="175" mass="19446">MTSLGLRNGTRCFSRNVSGAHRLSQACKMSRRCCVRATALHIDRRSGLESAWRRQEEAEARQERFTTDIAEGNLITVPDAAGLDTVIERAGSQLVVVFLFSRQCGVCKDAAQRFEQLRNEAHRAKARVVFVQHDVETDYGDKSDLSRLYNVRAVPCFLFFDGGAVVSTVSAGSPY</sequence>
<dbReference type="EMBL" id="BRXU01000033">
    <property type="protein sequence ID" value="GLC60200.1"/>
    <property type="molecule type" value="Genomic_DNA"/>
</dbReference>
<reference evidence="3 4" key="1">
    <citation type="journal article" date="2023" name="Commun. Biol.">
        <title>Reorganization of the ancestral sex-determining regions during the evolution of trioecy in Pleodorina starrii.</title>
        <authorList>
            <person name="Takahashi K."/>
            <person name="Suzuki S."/>
            <person name="Kawai-Toyooka H."/>
            <person name="Yamamoto K."/>
            <person name="Hamaji T."/>
            <person name="Ootsuki R."/>
            <person name="Yamaguchi H."/>
            <person name="Kawachi M."/>
            <person name="Higashiyama T."/>
            <person name="Nozaki H."/>
        </authorList>
    </citation>
    <scope>NUCLEOTIDE SEQUENCE [LARGE SCALE GENOMIC DNA]</scope>
    <source>
        <strain evidence="3 4">NIES-4479</strain>
    </source>
</reference>
<dbReference type="PROSITE" id="PS51352">
    <property type="entry name" value="THIOREDOXIN_2"/>
    <property type="match status" value="1"/>
</dbReference>
<comment type="caution">
    <text evidence="3">The sequence shown here is derived from an EMBL/GenBank/DDBJ whole genome shotgun (WGS) entry which is preliminary data.</text>
</comment>
<protein>
    <recommendedName>
        <fullName evidence="2">Thioredoxin domain-containing protein</fullName>
    </recommendedName>
</protein>
<dbReference type="Gene3D" id="3.40.30.10">
    <property type="entry name" value="Glutaredoxin"/>
    <property type="match status" value="1"/>
</dbReference>
<proteinExistence type="inferred from homology"/>
<dbReference type="Proteomes" id="UP001165080">
    <property type="component" value="Unassembled WGS sequence"/>
</dbReference>
<accession>A0A9W6BYI8</accession>
<dbReference type="AlphaFoldDB" id="A0A9W6BYI8"/>
<evidence type="ECO:0000313" key="4">
    <source>
        <dbReference type="Proteomes" id="UP001165080"/>
    </source>
</evidence>
<dbReference type="CDD" id="cd02947">
    <property type="entry name" value="TRX_family"/>
    <property type="match status" value="1"/>
</dbReference>
<dbReference type="PANTHER" id="PTHR43601">
    <property type="entry name" value="THIOREDOXIN, MITOCHONDRIAL"/>
    <property type="match status" value="1"/>
</dbReference>
<evidence type="ECO:0000259" key="2">
    <source>
        <dbReference type="PROSITE" id="PS51352"/>
    </source>
</evidence>
<feature type="domain" description="Thioredoxin" evidence="2">
    <location>
        <begin position="54"/>
        <end position="175"/>
    </location>
</feature>
<comment type="similarity">
    <text evidence="1">Belongs to the thioredoxin family.</text>
</comment>
<gene>
    <name evidence="3" type="primary">PLEST007591</name>
    <name evidence="3" type="ORF">PLESTB_001584800</name>
</gene>
<dbReference type="SUPFAM" id="SSF52833">
    <property type="entry name" value="Thioredoxin-like"/>
    <property type="match status" value="1"/>
</dbReference>
<dbReference type="PANTHER" id="PTHR43601:SF3">
    <property type="entry name" value="THIOREDOXIN, MITOCHONDRIAL"/>
    <property type="match status" value="1"/>
</dbReference>
<keyword evidence="4" id="KW-1185">Reference proteome</keyword>